<evidence type="ECO:0000313" key="2">
    <source>
        <dbReference type="EMBL" id="KAK7535673.1"/>
    </source>
</evidence>
<feature type="compositionally biased region" description="Polar residues" evidence="1">
    <location>
        <begin position="178"/>
        <end position="188"/>
    </location>
</feature>
<evidence type="ECO:0000256" key="1">
    <source>
        <dbReference type="SAM" id="MobiDB-lite"/>
    </source>
</evidence>
<sequence>MFTPGGYCNQGLLLRLSSNRPYHIGPDLPGAVCEGFLCSFRKSSKVLQPRRSDEPSSEPIVQVLGRPRAKLVHIVHQKKVDPLAMRLLPGTFLGYGERNSRIIAHFCDSAQGSRRSYHSLQHHFWVEASTSLVPSSKQNVNQNLPTSATSLWTSNTKQAPRHRTTGVRTQRSHPPFQPYTTAEPTKQAEQAPRADRSSSTATKGIPPKGNPTLGLGFVPRTRESVTVISPPSHFSARPHLNTMASQRTKEGGERACVRARRASRPRRLQPRAGSWLTPWPLRRKAKA</sequence>
<reference evidence="2 3" key="1">
    <citation type="submission" date="2024-04" db="EMBL/GenBank/DDBJ databases">
        <title>Phyllosticta paracitricarpa is synonymous to the EU quarantine fungus P. citricarpa based on phylogenomic analyses.</title>
        <authorList>
            <consortium name="Lawrence Berkeley National Laboratory"/>
            <person name="Van Ingen-Buijs V.A."/>
            <person name="Van Westerhoven A.C."/>
            <person name="Haridas S."/>
            <person name="Skiadas P."/>
            <person name="Martin F."/>
            <person name="Groenewald J.Z."/>
            <person name="Crous P.W."/>
            <person name="Seidl M.F."/>
        </authorList>
    </citation>
    <scope>NUCLEOTIDE SEQUENCE [LARGE SCALE GENOMIC DNA]</scope>
    <source>
        <strain evidence="2 3">CBS 122670</strain>
    </source>
</reference>
<dbReference type="EMBL" id="JBBPDW010000038">
    <property type="protein sequence ID" value="KAK7535673.1"/>
    <property type="molecule type" value="Genomic_DNA"/>
</dbReference>
<feature type="compositionally biased region" description="Basic residues" evidence="1">
    <location>
        <begin position="257"/>
        <end position="269"/>
    </location>
</feature>
<feature type="compositionally biased region" description="Polar residues" evidence="1">
    <location>
        <begin position="136"/>
        <end position="158"/>
    </location>
</feature>
<feature type="region of interest" description="Disordered" evidence="1">
    <location>
        <begin position="244"/>
        <end position="287"/>
    </location>
</feature>
<proteinExistence type="predicted"/>
<organism evidence="2 3">
    <name type="scientific">Phyllosticta citricarpa</name>
    <dbReference type="NCBI Taxonomy" id="55181"/>
    <lineage>
        <taxon>Eukaryota</taxon>
        <taxon>Fungi</taxon>
        <taxon>Dikarya</taxon>
        <taxon>Ascomycota</taxon>
        <taxon>Pezizomycotina</taxon>
        <taxon>Dothideomycetes</taxon>
        <taxon>Dothideomycetes incertae sedis</taxon>
        <taxon>Botryosphaeriales</taxon>
        <taxon>Phyllostictaceae</taxon>
        <taxon>Phyllosticta</taxon>
    </lineage>
</organism>
<feature type="region of interest" description="Disordered" evidence="1">
    <location>
        <begin position="136"/>
        <end position="217"/>
    </location>
</feature>
<comment type="caution">
    <text evidence="2">The sequence shown here is derived from an EMBL/GenBank/DDBJ whole genome shotgun (WGS) entry which is preliminary data.</text>
</comment>
<gene>
    <name evidence="2" type="ORF">IWX46DRAFT_271764</name>
</gene>
<keyword evidence="3" id="KW-1185">Reference proteome</keyword>
<evidence type="ECO:0000313" key="3">
    <source>
        <dbReference type="Proteomes" id="UP001365128"/>
    </source>
</evidence>
<name>A0ABR1LKE2_9PEZI</name>
<feature type="compositionally biased region" description="Basic and acidic residues" evidence="1">
    <location>
        <begin position="247"/>
        <end position="256"/>
    </location>
</feature>
<protein>
    <submittedName>
        <fullName evidence="2">Uncharacterized protein</fullName>
    </submittedName>
</protein>
<dbReference type="Proteomes" id="UP001365128">
    <property type="component" value="Unassembled WGS sequence"/>
</dbReference>
<accession>A0ABR1LKE2</accession>